<comment type="caution">
    <text evidence="1">The sequence shown here is derived from an EMBL/GenBank/DDBJ whole genome shotgun (WGS) entry which is preliminary data.</text>
</comment>
<protein>
    <submittedName>
        <fullName evidence="1">Uncharacterized protein</fullName>
    </submittedName>
</protein>
<dbReference type="OrthoDB" id="334780at2"/>
<accession>A0A2M9Y1E4</accession>
<keyword evidence="2" id="KW-1185">Reference proteome</keyword>
<evidence type="ECO:0000313" key="1">
    <source>
        <dbReference type="EMBL" id="TGK91732.1"/>
    </source>
</evidence>
<name>A0A2M9Y1E4_9LEPT</name>
<dbReference type="EMBL" id="RQFP01000014">
    <property type="protein sequence ID" value="TGK91732.1"/>
    <property type="molecule type" value="Genomic_DNA"/>
</dbReference>
<evidence type="ECO:0000313" key="2">
    <source>
        <dbReference type="Proteomes" id="UP000297891"/>
    </source>
</evidence>
<reference evidence="1" key="1">
    <citation type="journal article" date="2019" name="PLoS Negl. Trop. Dis.">
        <title>Revisiting the worldwide diversity of Leptospira species in the environment.</title>
        <authorList>
            <person name="Vincent A.T."/>
            <person name="Schiettekatte O."/>
            <person name="Bourhy P."/>
            <person name="Veyrier F.J."/>
            <person name="Picardeau M."/>
        </authorList>
    </citation>
    <scope>NUCLEOTIDE SEQUENCE [LARGE SCALE GENOMIC DNA]</scope>
    <source>
        <strain evidence="1">201800277</strain>
    </source>
</reference>
<dbReference type="Proteomes" id="UP000297891">
    <property type="component" value="Unassembled WGS sequence"/>
</dbReference>
<dbReference type="AlphaFoldDB" id="A0A2M9Y1E4"/>
<proteinExistence type="predicted"/>
<sequence length="59" mass="7099">MHPKTFETCYIKKEYLEHELRKLLLDMSDLDYRELNDYDKGGYDGFNQAITLVLKKLQN</sequence>
<organism evidence="1 2">
    <name type="scientific">Leptospira brenneri</name>
    <dbReference type="NCBI Taxonomy" id="2023182"/>
    <lineage>
        <taxon>Bacteria</taxon>
        <taxon>Pseudomonadati</taxon>
        <taxon>Spirochaetota</taxon>
        <taxon>Spirochaetia</taxon>
        <taxon>Leptospirales</taxon>
        <taxon>Leptospiraceae</taxon>
        <taxon>Leptospira</taxon>
    </lineage>
</organism>
<gene>
    <name evidence="1" type="ORF">EHQ30_16185</name>
</gene>